<dbReference type="SUPFAM" id="SSF57829">
    <property type="entry name" value="Zn-binding ribosomal proteins"/>
    <property type="match status" value="1"/>
</dbReference>
<evidence type="ECO:0000313" key="7">
    <source>
        <dbReference type="EMBL" id="KKW18023.1"/>
    </source>
</evidence>
<comment type="caution">
    <text evidence="7">The sequence shown here is derived from an EMBL/GenBank/DDBJ whole genome shotgun (WGS) entry which is preliminary data.</text>
</comment>
<feature type="compositionally biased region" description="Basic and acidic residues" evidence="6">
    <location>
        <begin position="77"/>
        <end position="87"/>
    </location>
</feature>
<reference evidence="7 8" key="1">
    <citation type="journal article" date="2015" name="Nature">
        <title>rRNA introns, odd ribosomes, and small enigmatic genomes across a large radiation of phyla.</title>
        <authorList>
            <person name="Brown C.T."/>
            <person name="Hug L.A."/>
            <person name="Thomas B.C."/>
            <person name="Sharon I."/>
            <person name="Castelle C.J."/>
            <person name="Singh A."/>
            <person name="Wilkins M.J."/>
            <person name="Williams K.H."/>
            <person name="Banfield J.F."/>
        </authorList>
    </citation>
    <scope>NUCLEOTIDE SEQUENCE [LARGE SCALE GENOMIC DNA]</scope>
</reference>
<dbReference type="Proteomes" id="UP000034120">
    <property type="component" value="Unassembled WGS sequence"/>
</dbReference>
<proteinExistence type="inferred from homology"/>
<dbReference type="Pfam" id="PF01783">
    <property type="entry name" value="Ribosomal_L32p"/>
    <property type="match status" value="1"/>
</dbReference>
<evidence type="ECO:0000256" key="1">
    <source>
        <dbReference type="ARBA" id="ARBA00008560"/>
    </source>
</evidence>
<dbReference type="InterPro" id="IPR002677">
    <property type="entry name" value="Ribosomal_bL32"/>
</dbReference>
<name>A0A0G1WGV0_9BACT</name>
<evidence type="ECO:0000256" key="3">
    <source>
        <dbReference type="ARBA" id="ARBA00023274"/>
    </source>
</evidence>
<evidence type="ECO:0000256" key="2">
    <source>
        <dbReference type="ARBA" id="ARBA00022980"/>
    </source>
</evidence>
<accession>A0A0G1WGV0</accession>
<evidence type="ECO:0000256" key="6">
    <source>
        <dbReference type="SAM" id="MobiDB-lite"/>
    </source>
</evidence>
<organism evidence="7 8">
    <name type="scientific">Candidatus Kaiserbacteria bacterium GW2011_GWB1_50_17</name>
    <dbReference type="NCBI Taxonomy" id="1618673"/>
    <lineage>
        <taxon>Bacteria</taxon>
        <taxon>Candidatus Kaiseribacteriota</taxon>
    </lineage>
</organism>
<dbReference type="NCBIfam" id="TIGR01031">
    <property type="entry name" value="rpmF_bact"/>
    <property type="match status" value="1"/>
</dbReference>
<dbReference type="GO" id="GO:0006412">
    <property type="term" value="P:translation"/>
    <property type="evidence" value="ECO:0007669"/>
    <property type="project" value="UniProtKB-UniRule"/>
</dbReference>
<protein>
    <recommendedName>
        <fullName evidence="4 5">Large ribosomal subunit protein bL32</fullName>
    </recommendedName>
</protein>
<evidence type="ECO:0000256" key="4">
    <source>
        <dbReference type="ARBA" id="ARBA00035178"/>
    </source>
</evidence>
<dbReference type="InterPro" id="IPR011332">
    <property type="entry name" value="Ribosomal_zn-bd"/>
</dbReference>
<comment type="similarity">
    <text evidence="1 5">Belongs to the bacterial ribosomal protein bL32 family.</text>
</comment>
<keyword evidence="3 5" id="KW-0687">Ribonucleoprotein</keyword>
<evidence type="ECO:0000256" key="5">
    <source>
        <dbReference type="HAMAP-Rule" id="MF_00340"/>
    </source>
</evidence>
<dbReference type="GO" id="GO:0003735">
    <property type="term" value="F:structural constituent of ribosome"/>
    <property type="evidence" value="ECO:0007669"/>
    <property type="project" value="InterPro"/>
</dbReference>
<dbReference type="GO" id="GO:0015934">
    <property type="term" value="C:large ribosomal subunit"/>
    <property type="evidence" value="ECO:0007669"/>
    <property type="project" value="InterPro"/>
</dbReference>
<dbReference type="HAMAP" id="MF_00340">
    <property type="entry name" value="Ribosomal_bL32"/>
    <property type="match status" value="1"/>
</dbReference>
<keyword evidence="2 5" id="KW-0689">Ribosomal protein</keyword>
<sequence length="87" mass="9786">MRANRSKTGKRRSHAALTSMRSVKCECGAPRLSHRACYECGKYNGHIIIDVVARAKREARRATRKEKDLRASGQQTESKKEEPSPST</sequence>
<dbReference type="AlphaFoldDB" id="A0A0G1WGV0"/>
<gene>
    <name evidence="5" type="primary">rpmF</name>
    <name evidence="7" type="ORF">UY57_C0003G0007</name>
</gene>
<evidence type="ECO:0000313" key="8">
    <source>
        <dbReference type="Proteomes" id="UP000034120"/>
    </source>
</evidence>
<dbReference type="EMBL" id="LCQM01000003">
    <property type="protein sequence ID" value="KKW18023.1"/>
    <property type="molecule type" value="Genomic_DNA"/>
</dbReference>
<feature type="region of interest" description="Disordered" evidence="6">
    <location>
        <begin position="57"/>
        <end position="87"/>
    </location>
</feature>